<dbReference type="GeneID" id="56079988"/>
<keyword evidence="2 5" id="KW-0812">Transmembrane</keyword>
<reference evidence="7 8" key="1">
    <citation type="submission" date="2020-07" db="EMBL/GenBank/DDBJ databases">
        <title>Halosimplex pelagicum sp. nov. and Halosimplex rubrum sp. nov., isolated from salted brown alga Laminaria, and emended description of the genus Halosimplex.</title>
        <authorList>
            <person name="Cui H."/>
        </authorList>
    </citation>
    <scope>NUCLEOTIDE SEQUENCE [LARGE SCALE GENOMIC DNA]</scope>
    <source>
        <strain evidence="7 8">R27</strain>
    </source>
</reference>
<feature type="transmembrane region" description="Helical" evidence="5">
    <location>
        <begin position="26"/>
        <end position="44"/>
    </location>
</feature>
<sequence>MPSVLSLLTDPDEFFRRQESDPSLKGPLVVILAVVAIDVVAAVLQSRFTSQLFEGAGVGSGLVAFVQAFTYLFVIAGPFVIWLLYAGLFHAISVVFGGEGDFSTTFALVGWGFVPSVFGSAVGIPITYYRFNVRGIDVPSEITQESMQQFNRAVQTGPMVALTAALGIVFTLWCAFLWTFALKHARTLDVRQAALTVAVPVLIAVLLSLRTLLVALEVL</sequence>
<keyword evidence="3 5" id="KW-1133">Transmembrane helix</keyword>
<evidence type="ECO:0000256" key="4">
    <source>
        <dbReference type="ARBA" id="ARBA00023136"/>
    </source>
</evidence>
<dbReference type="RefSeq" id="WP_179909114.1">
    <property type="nucleotide sequence ID" value="NZ_CP058910.1"/>
</dbReference>
<evidence type="ECO:0000256" key="3">
    <source>
        <dbReference type="ARBA" id="ARBA00022989"/>
    </source>
</evidence>
<feature type="transmembrane region" description="Helical" evidence="5">
    <location>
        <begin position="159"/>
        <end position="181"/>
    </location>
</feature>
<evidence type="ECO:0000313" key="8">
    <source>
        <dbReference type="Proteomes" id="UP000509667"/>
    </source>
</evidence>
<organism evidence="7 8">
    <name type="scientific">Halosimplex rubrum</name>
    <dbReference type="NCBI Taxonomy" id="869889"/>
    <lineage>
        <taxon>Archaea</taxon>
        <taxon>Methanobacteriati</taxon>
        <taxon>Methanobacteriota</taxon>
        <taxon>Stenosarchaea group</taxon>
        <taxon>Halobacteria</taxon>
        <taxon>Halobacteriales</taxon>
        <taxon>Haloarculaceae</taxon>
        <taxon>Halosimplex</taxon>
    </lineage>
</organism>
<dbReference type="EMBL" id="CP058910">
    <property type="protein sequence ID" value="QLH79244.1"/>
    <property type="molecule type" value="Genomic_DNA"/>
</dbReference>
<dbReference type="OrthoDB" id="116519at2157"/>
<evidence type="ECO:0000256" key="1">
    <source>
        <dbReference type="ARBA" id="ARBA00004141"/>
    </source>
</evidence>
<feature type="transmembrane region" description="Helical" evidence="5">
    <location>
        <begin position="108"/>
        <end position="129"/>
    </location>
</feature>
<gene>
    <name evidence="7" type="ORF">HZS55_18955</name>
</gene>
<accession>A0A7D5P5Z8</accession>
<evidence type="ECO:0000256" key="5">
    <source>
        <dbReference type="SAM" id="Phobius"/>
    </source>
</evidence>
<dbReference type="AlphaFoldDB" id="A0A7D5P5Z8"/>
<dbReference type="GO" id="GO:0016020">
    <property type="term" value="C:membrane"/>
    <property type="evidence" value="ECO:0007669"/>
    <property type="project" value="UniProtKB-SubCell"/>
</dbReference>
<name>A0A7D5P5Z8_9EURY</name>
<dbReference type="InterPro" id="IPR006977">
    <property type="entry name" value="Yip1_dom"/>
</dbReference>
<evidence type="ECO:0000313" key="7">
    <source>
        <dbReference type="EMBL" id="QLH79244.1"/>
    </source>
</evidence>
<proteinExistence type="predicted"/>
<evidence type="ECO:0000259" key="6">
    <source>
        <dbReference type="Pfam" id="PF04893"/>
    </source>
</evidence>
<keyword evidence="4 5" id="KW-0472">Membrane</keyword>
<comment type="subcellular location">
    <subcellularLocation>
        <location evidence="1">Membrane</location>
        <topology evidence="1">Multi-pass membrane protein</topology>
    </subcellularLocation>
</comment>
<protein>
    <submittedName>
        <fullName evidence="7">YIP1 family protein</fullName>
    </submittedName>
</protein>
<dbReference type="KEGG" id="hrr:HZS55_18955"/>
<keyword evidence="8" id="KW-1185">Reference proteome</keyword>
<dbReference type="Pfam" id="PF04893">
    <property type="entry name" value="Yip1"/>
    <property type="match status" value="1"/>
</dbReference>
<evidence type="ECO:0000256" key="2">
    <source>
        <dbReference type="ARBA" id="ARBA00022692"/>
    </source>
</evidence>
<feature type="transmembrane region" description="Helical" evidence="5">
    <location>
        <begin position="193"/>
        <end position="216"/>
    </location>
</feature>
<feature type="domain" description="Yip1" evidence="6">
    <location>
        <begin position="6"/>
        <end position="207"/>
    </location>
</feature>
<dbReference type="Proteomes" id="UP000509667">
    <property type="component" value="Chromosome"/>
</dbReference>